<gene>
    <name evidence="4" type="ORF">CCC_01678</name>
</gene>
<feature type="signal peptide" evidence="2">
    <location>
        <begin position="1"/>
        <end position="24"/>
    </location>
</feature>
<organism evidence="4 5">
    <name type="scientific">Paramagnetospirillum magnetotacticum MS-1</name>
    <dbReference type="NCBI Taxonomy" id="272627"/>
    <lineage>
        <taxon>Bacteria</taxon>
        <taxon>Pseudomonadati</taxon>
        <taxon>Pseudomonadota</taxon>
        <taxon>Alphaproteobacteria</taxon>
        <taxon>Rhodospirillales</taxon>
        <taxon>Magnetospirillaceae</taxon>
        <taxon>Paramagnetospirillum</taxon>
    </lineage>
</organism>
<comment type="caution">
    <text evidence="4">The sequence shown here is derived from an EMBL/GenBank/DDBJ whole genome shotgun (WGS) entry which is preliminary data.</text>
</comment>
<name>A0A0C2U5T6_PARME</name>
<feature type="chain" id="PRO_5002156319" evidence="2">
    <location>
        <begin position="25"/>
        <end position="380"/>
    </location>
</feature>
<keyword evidence="5" id="KW-1185">Reference proteome</keyword>
<dbReference type="Pfam" id="PF03797">
    <property type="entry name" value="Autotransporter"/>
    <property type="match status" value="1"/>
</dbReference>
<evidence type="ECO:0000313" key="4">
    <source>
        <dbReference type="EMBL" id="KIL96812.1"/>
    </source>
</evidence>
<dbReference type="Gene3D" id="2.40.128.130">
    <property type="entry name" value="Autotransporter beta-domain"/>
    <property type="match status" value="1"/>
</dbReference>
<protein>
    <submittedName>
        <fullName evidence="4">Glycine-rich cell wall structural protein</fullName>
    </submittedName>
</protein>
<dbReference type="Proteomes" id="UP000031971">
    <property type="component" value="Unassembled WGS sequence"/>
</dbReference>
<evidence type="ECO:0000256" key="2">
    <source>
        <dbReference type="SAM" id="SignalP"/>
    </source>
</evidence>
<sequence>MINDKLLALLAATGALAAIDPAFAGCDVVPATQQASTAASTNTAGLIASRVTSVVTTSTGGGTRGSSSGGTNTGGGSTTTGSGGSLNAASSGCGTTTTTDTATLSEDETISRQGAGAAQAREQKINSIWVASSVTWLKKTDRNGDYGGTVTNGIVGYDRRLTNDLIGGIAVGYEKVMINTKYVANGGSVEGNTVSVSPYLGYSINDWLVIDGVAGFARIQYRFKSNSQEVGEANANRLFGASNLTAYQRYDDTIVKAAIGYLRIAEFQGSYTSNQNTFNRESLANFGQVRATLSAGHDLKTSYGLFTPNVFARYEYDLPHAQKVDLAAGYRSTNDPDGMTFGIGLDFAIDDLKINVGATTAQFRDNFESYGLDATVRYAF</sequence>
<evidence type="ECO:0000256" key="1">
    <source>
        <dbReference type="SAM" id="MobiDB-lite"/>
    </source>
</evidence>
<dbReference type="OrthoDB" id="7338231at2"/>
<evidence type="ECO:0000259" key="3">
    <source>
        <dbReference type="PROSITE" id="PS51208"/>
    </source>
</evidence>
<reference evidence="4 5" key="1">
    <citation type="submission" date="2015-01" db="EMBL/GenBank/DDBJ databases">
        <title>Genome Sequence of Magnetospirillum magnetotacticum Strain MS-1.</title>
        <authorList>
            <person name="Marinov G.K."/>
            <person name="Smalley M.D."/>
            <person name="DeSalvo G."/>
        </authorList>
    </citation>
    <scope>NUCLEOTIDE SEQUENCE [LARGE SCALE GENOMIC DNA]</scope>
    <source>
        <strain evidence="4 5">MS-1</strain>
    </source>
</reference>
<feature type="compositionally biased region" description="Low complexity" evidence="1">
    <location>
        <begin position="85"/>
        <end position="103"/>
    </location>
</feature>
<dbReference type="InterPro" id="IPR005546">
    <property type="entry name" value="Autotransporte_beta"/>
</dbReference>
<dbReference type="RefSeq" id="WP_041042866.1">
    <property type="nucleotide sequence ID" value="NZ_JXSL01000034.1"/>
</dbReference>
<dbReference type="STRING" id="272627.CCC_01678"/>
<dbReference type="SMART" id="SM00869">
    <property type="entry name" value="Autotransporter"/>
    <property type="match status" value="1"/>
</dbReference>
<feature type="compositionally biased region" description="Gly residues" evidence="1">
    <location>
        <begin position="59"/>
        <end position="84"/>
    </location>
</feature>
<dbReference type="EMBL" id="JXSL01000034">
    <property type="protein sequence ID" value="KIL96812.1"/>
    <property type="molecule type" value="Genomic_DNA"/>
</dbReference>
<dbReference type="PROSITE" id="PS51208">
    <property type="entry name" value="AUTOTRANSPORTER"/>
    <property type="match status" value="1"/>
</dbReference>
<feature type="domain" description="Autotransporter" evidence="3">
    <location>
        <begin position="121"/>
        <end position="380"/>
    </location>
</feature>
<dbReference type="AlphaFoldDB" id="A0A0C2U5T6"/>
<evidence type="ECO:0000313" key="5">
    <source>
        <dbReference type="Proteomes" id="UP000031971"/>
    </source>
</evidence>
<dbReference type="SUPFAM" id="SSF103515">
    <property type="entry name" value="Autotransporter"/>
    <property type="match status" value="1"/>
</dbReference>
<accession>A0A0C2U5T6</accession>
<feature type="region of interest" description="Disordered" evidence="1">
    <location>
        <begin position="57"/>
        <end position="118"/>
    </location>
</feature>
<keyword evidence="2" id="KW-0732">Signal</keyword>
<dbReference type="InterPro" id="IPR036709">
    <property type="entry name" value="Autotransporte_beta_dom_sf"/>
</dbReference>
<proteinExistence type="predicted"/>